<name>A0A7W1XQS2_9BACL</name>
<organism evidence="2 3">
    <name type="scientific">Thermoactinomyces mirandus</name>
    <dbReference type="NCBI Taxonomy" id="2756294"/>
    <lineage>
        <taxon>Bacteria</taxon>
        <taxon>Bacillati</taxon>
        <taxon>Bacillota</taxon>
        <taxon>Bacilli</taxon>
        <taxon>Bacillales</taxon>
        <taxon>Thermoactinomycetaceae</taxon>
        <taxon>Thermoactinomyces</taxon>
    </lineage>
</organism>
<feature type="compositionally biased region" description="Basic and acidic residues" evidence="1">
    <location>
        <begin position="22"/>
        <end position="49"/>
    </location>
</feature>
<reference evidence="2 3" key="1">
    <citation type="submission" date="2020-07" db="EMBL/GenBank/DDBJ databases">
        <title>Thermoactinomyces phylogeny.</title>
        <authorList>
            <person name="Dunlap C."/>
        </authorList>
    </citation>
    <scope>NUCLEOTIDE SEQUENCE [LARGE SCALE GENOMIC DNA]</scope>
    <source>
        <strain evidence="2 3">AMNI-1</strain>
    </source>
</reference>
<feature type="compositionally biased region" description="Basic and acidic residues" evidence="1">
    <location>
        <begin position="1"/>
        <end position="11"/>
    </location>
</feature>
<sequence length="49" mass="5811">MRIPDVIREPEINQPRQPEIMTPRDPEPARREEPHTPDGDRSERIKKPV</sequence>
<dbReference type="AlphaFoldDB" id="A0A7W1XQS2"/>
<proteinExistence type="predicted"/>
<evidence type="ECO:0000313" key="2">
    <source>
        <dbReference type="EMBL" id="MBA4601421.1"/>
    </source>
</evidence>
<feature type="region of interest" description="Disordered" evidence="1">
    <location>
        <begin position="1"/>
        <end position="49"/>
    </location>
</feature>
<keyword evidence="3" id="KW-1185">Reference proteome</keyword>
<accession>A0A7W1XQS2</accession>
<comment type="caution">
    <text evidence="2">The sequence shown here is derived from an EMBL/GenBank/DDBJ whole genome shotgun (WGS) entry which is preliminary data.</text>
</comment>
<gene>
    <name evidence="2" type="ORF">H2C83_03615</name>
</gene>
<evidence type="ECO:0000313" key="3">
    <source>
        <dbReference type="Proteomes" id="UP000538292"/>
    </source>
</evidence>
<evidence type="ECO:0000256" key="1">
    <source>
        <dbReference type="SAM" id="MobiDB-lite"/>
    </source>
</evidence>
<dbReference type="RefSeq" id="WP_181737866.1">
    <property type="nucleotide sequence ID" value="NZ_JACEOL010000009.1"/>
</dbReference>
<dbReference type="EMBL" id="JACEOL010000009">
    <property type="protein sequence ID" value="MBA4601421.1"/>
    <property type="molecule type" value="Genomic_DNA"/>
</dbReference>
<protein>
    <submittedName>
        <fullName evidence="2">Uncharacterized protein</fullName>
    </submittedName>
</protein>
<dbReference type="Proteomes" id="UP000538292">
    <property type="component" value="Unassembled WGS sequence"/>
</dbReference>